<organism evidence="5 6">
    <name type="scientific">Caballeronia glathei</name>
    <dbReference type="NCBI Taxonomy" id="60547"/>
    <lineage>
        <taxon>Bacteria</taxon>
        <taxon>Pseudomonadati</taxon>
        <taxon>Pseudomonadota</taxon>
        <taxon>Betaproteobacteria</taxon>
        <taxon>Burkholderiales</taxon>
        <taxon>Burkholderiaceae</taxon>
        <taxon>Caballeronia</taxon>
    </lineage>
</organism>
<dbReference type="Gene3D" id="1.10.10.10">
    <property type="entry name" value="Winged helix-like DNA-binding domain superfamily/Winged helix DNA-binding domain"/>
    <property type="match status" value="1"/>
</dbReference>
<proteinExistence type="predicted"/>
<protein>
    <submittedName>
        <fullName evidence="5">GntR family transcriptional regulator</fullName>
    </submittedName>
</protein>
<evidence type="ECO:0000259" key="4">
    <source>
        <dbReference type="PROSITE" id="PS50949"/>
    </source>
</evidence>
<feature type="domain" description="HTH gntR-type" evidence="4">
    <location>
        <begin position="6"/>
        <end position="74"/>
    </location>
</feature>
<dbReference type="GO" id="GO:0003677">
    <property type="term" value="F:DNA binding"/>
    <property type="evidence" value="ECO:0007669"/>
    <property type="project" value="UniProtKB-KW"/>
</dbReference>
<keyword evidence="1" id="KW-0805">Transcription regulation</keyword>
<dbReference type="RefSeq" id="WP_051672978.1">
    <property type="nucleotide sequence ID" value="NZ_CADFFX010000050.1"/>
</dbReference>
<dbReference type="GO" id="GO:0003700">
    <property type="term" value="F:DNA-binding transcription factor activity"/>
    <property type="evidence" value="ECO:0007669"/>
    <property type="project" value="InterPro"/>
</dbReference>
<comment type="caution">
    <text evidence="5">The sequence shown here is derived from an EMBL/GenBank/DDBJ whole genome shotgun (WGS) entry which is preliminary data.</text>
</comment>
<dbReference type="PANTHER" id="PTHR43537:SF5">
    <property type="entry name" value="UXU OPERON TRANSCRIPTIONAL REGULATOR"/>
    <property type="match status" value="1"/>
</dbReference>
<name>A0A069PCQ6_9BURK</name>
<dbReference type="InterPro" id="IPR011711">
    <property type="entry name" value="GntR_C"/>
</dbReference>
<dbReference type="STRING" id="60547.GCA_000751215_01044"/>
<evidence type="ECO:0000256" key="2">
    <source>
        <dbReference type="ARBA" id="ARBA00023125"/>
    </source>
</evidence>
<keyword evidence="2" id="KW-0238">DNA-binding</keyword>
<dbReference type="CDD" id="cd07377">
    <property type="entry name" value="WHTH_GntR"/>
    <property type="match status" value="1"/>
</dbReference>
<evidence type="ECO:0000256" key="3">
    <source>
        <dbReference type="ARBA" id="ARBA00023163"/>
    </source>
</evidence>
<dbReference type="Gene3D" id="1.20.120.530">
    <property type="entry name" value="GntR ligand-binding domain-like"/>
    <property type="match status" value="1"/>
</dbReference>
<dbReference type="InterPro" id="IPR008920">
    <property type="entry name" value="TF_FadR/GntR_C"/>
</dbReference>
<dbReference type="PANTHER" id="PTHR43537">
    <property type="entry name" value="TRANSCRIPTIONAL REGULATOR, GNTR FAMILY"/>
    <property type="match status" value="1"/>
</dbReference>
<dbReference type="PROSITE" id="PS50949">
    <property type="entry name" value="HTH_GNTR"/>
    <property type="match status" value="1"/>
</dbReference>
<evidence type="ECO:0000256" key="1">
    <source>
        <dbReference type="ARBA" id="ARBA00023015"/>
    </source>
</evidence>
<dbReference type="EMBL" id="JFHC01000091">
    <property type="protein sequence ID" value="KDR38405.1"/>
    <property type="molecule type" value="Genomic_DNA"/>
</dbReference>
<dbReference type="InterPro" id="IPR000524">
    <property type="entry name" value="Tscrpt_reg_HTH_GntR"/>
</dbReference>
<dbReference type="InterPro" id="IPR036390">
    <property type="entry name" value="WH_DNA-bd_sf"/>
</dbReference>
<keyword evidence="3" id="KW-0804">Transcription</keyword>
<sequence length="256" mass="27744">MTAKLNSLTAQVADLLQEAICSGVYPVGTKLPSGKALGQMHGVSQAVIREATERLRSKGLIDSRQGSGCVVKARTEADGFKVLSGMDTDRLELASVFELRLDLEGSAAGLAAVRRTDADLEKLSGILTVLGENLLDLDAGVELDLAFHTAIAGATHNPYYGTLLKYLNLQLRQAVHAARYNAHVNEPLPQTVQREHLAVFEAIRARDANRARAAVMLHLQRAACHLGLDIPGRDRNSGMLEAVTQHRRRDTEAPVR</sequence>
<evidence type="ECO:0000313" key="5">
    <source>
        <dbReference type="EMBL" id="KDR38405.1"/>
    </source>
</evidence>
<dbReference type="Proteomes" id="UP000027466">
    <property type="component" value="Unassembled WGS sequence"/>
</dbReference>
<dbReference type="SUPFAM" id="SSF48008">
    <property type="entry name" value="GntR ligand-binding domain-like"/>
    <property type="match status" value="1"/>
</dbReference>
<dbReference type="SMART" id="SM00895">
    <property type="entry name" value="FCD"/>
    <property type="match status" value="1"/>
</dbReference>
<keyword evidence="6" id="KW-1185">Reference proteome</keyword>
<dbReference type="SMART" id="SM00345">
    <property type="entry name" value="HTH_GNTR"/>
    <property type="match status" value="1"/>
</dbReference>
<evidence type="ECO:0000313" key="6">
    <source>
        <dbReference type="Proteomes" id="UP000027466"/>
    </source>
</evidence>
<gene>
    <name evidence="5" type="ORF">BG61_41010</name>
</gene>
<dbReference type="SUPFAM" id="SSF46785">
    <property type="entry name" value="Winged helix' DNA-binding domain"/>
    <property type="match status" value="1"/>
</dbReference>
<dbReference type="InterPro" id="IPR036388">
    <property type="entry name" value="WH-like_DNA-bd_sf"/>
</dbReference>
<reference evidence="5 6" key="1">
    <citation type="submission" date="2014-03" db="EMBL/GenBank/DDBJ databases">
        <title>Draft Genome Sequences of Four Burkholderia Strains.</title>
        <authorList>
            <person name="Liu X.Y."/>
            <person name="Li C.X."/>
            <person name="Xu J.H."/>
        </authorList>
    </citation>
    <scope>NUCLEOTIDE SEQUENCE [LARGE SCALE GENOMIC DNA]</scope>
    <source>
        <strain evidence="5 6">DSM 50014</strain>
    </source>
</reference>
<dbReference type="Pfam" id="PF07729">
    <property type="entry name" value="FCD"/>
    <property type="match status" value="1"/>
</dbReference>
<accession>A0A069PCQ6</accession>
<dbReference type="AlphaFoldDB" id="A0A069PCQ6"/>
<dbReference type="Pfam" id="PF00392">
    <property type="entry name" value="GntR"/>
    <property type="match status" value="1"/>
</dbReference>